<feature type="signal peptide" evidence="2">
    <location>
        <begin position="1"/>
        <end position="22"/>
    </location>
</feature>
<comment type="caution">
    <text evidence="3">The sequence shown here is derived from an EMBL/GenBank/DDBJ whole genome shotgun (WGS) entry which is preliminary data.</text>
</comment>
<name>A0ABD6EIL1_9BILA</name>
<keyword evidence="4" id="KW-1185">Reference proteome</keyword>
<feature type="chain" id="PRO_5044883896" evidence="2">
    <location>
        <begin position="23"/>
        <end position="223"/>
    </location>
</feature>
<reference evidence="3 4" key="1">
    <citation type="submission" date="2024-08" db="EMBL/GenBank/DDBJ databases">
        <title>Gnathostoma spinigerum genome.</title>
        <authorList>
            <person name="Gonzalez-Bertolin B."/>
            <person name="Monzon S."/>
            <person name="Zaballos A."/>
            <person name="Jimenez P."/>
            <person name="Dekumyoy P."/>
            <person name="Varona S."/>
            <person name="Cuesta I."/>
            <person name="Sumanam S."/>
            <person name="Adisakwattana P."/>
            <person name="Gasser R.B."/>
            <person name="Hernandez-Gonzalez A."/>
            <person name="Young N.D."/>
            <person name="Perteguer M.J."/>
        </authorList>
    </citation>
    <scope>NUCLEOTIDE SEQUENCE [LARGE SCALE GENOMIC DNA]</scope>
    <source>
        <strain evidence="3">AL3</strain>
        <tissue evidence="3">Liver</tissue>
    </source>
</reference>
<dbReference type="AlphaFoldDB" id="A0ABD6EIL1"/>
<protein>
    <submittedName>
        <fullName evidence="3">Uncharacterized protein</fullName>
    </submittedName>
</protein>
<evidence type="ECO:0000313" key="4">
    <source>
        <dbReference type="Proteomes" id="UP001608902"/>
    </source>
</evidence>
<proteinExistence type="predicted"/>
<dbReference type="Proteomes" id="UP001608902">
    <property type="component" value="Unassembled WGS sequence"/>
</dbReference>
<evidence type="ECO:0000313" key="3">
    <source>
        <dbReference type="EMBL" id="MFH4979808.1"/>
    </source>
</evidence>
<gene>
    <name evidence="3" type="ORF">AB6A40_006517</name>
</gene>
<evidence type="ECO:0000256" key="1">
    <source>
        <dbReference type="SAM" id="MobiDB-lite"/>
    </source>
</evidence>
<accession>A0ABD6EIL1</accession>
<evidence type="ECO:0000256" key="2">
    <source>
        <dbReference type="SAM" id="SignalP"/>
    </source>
</evidence>
<feature type="compositionally biased region" description="Basic and acidic residues" evidence="1">
    <location>
        <begin position="181"/>
        <end position="197"/>
    </location>
</feature>
<feature type="region of interest" description="Disordered" evidence="1">
    <location>
        <begin position="172"/>
        <end position="223"/>
    </location>
</feature>
<keyword evidence="2" id="KW-0732">Signal</keyword>
<dbReference type="EMBL" id="JBGFUD010004659">
    <property type="protein sequence ID" value="MFH4979808.1"/>
    <property type="molecule type" value="Genomic_DNA"/>
</dbReference>
<sequence>MQKYSVLFIVVSLYSLYYSTSSAPAVCRTCTGTNCTTVVEDDEDLDLPHRNRTKRHSSIQQIACTSFQLELVLIPLSIALIPVGLCALLFCALCCGPEDSRGKLPNSLSLRKSNSTKEVDEKDDIELVCKDGIVQRKDSKKTRFKTEVSFIETRRISIDISDERALGLANARPSLTPEGMPKIEELSAEDIEKDKLPRRTNSKRAHFADTVSIIGEPKSDKSP</sequence>
<organism evidence="3 4">
    <name type="scientific">Gnathostoma spinigerum</name>
    <dbReference type="NCBI Taxonomy" id="75299"/>
    <lineage>
        <taxon>Eukaryota</taxon>
        <taxon>Metazoa</taxon>
        <taxon>Ecdysozoa</taxon>
        <taxon>Nematoda</taxon>
        <taxon>Chromadorea</taxon>
        <taxon>Rhabditida</taxon>
        <taxon>Spirurina</taxon>
        <taxon>Gnathostomatomorpha</taxon>
        <taxon>Gnathostomatoidea</taxon>
        <taxon>Gnathostomatidae</taxon>
        <taxon>Gnathostoma</taxon>
    </lineage>
</organism>